<proteinExistence type="inferred from homology"/>
<dbReference type="PANTHER" id="PTHR43802:SF1">
    <property type="entry name" value="IP11341P-RELATED"/>
    <property type="match status" value="1"/>
</dbReference>
<comment type="caution">
    <text evidence="2">The sequence shown here is derived from an EMBL/GenBank/DDBJ whole genome shotgun (WGS) entry which is preliminary data.</text>
</comment>
<name>A0ABW3C721_SPHXN</name>
<dbReference type="Pfam" id="PF00378">
    <property type="entry name" value="ECH_1"/>
    <property type="match status" value="1"/>
</dbReference>
<dbReference type="PANTHER" id="PTHR43802">
    <property type="entry name" value="ENOYL-COA HYDRATASE"/>
    <property type="match status" value="1"/>
</dbReference>
<dbReference type="SUPFAM" id="SSF52096">
    <property type="entry name" value="ClpP/crotonase"/>
    <property type="match status" value="1"/>
</dbReference>
<dbReference type="InterPro" id="IPR014748">
    <property type="entry name" value="Enoyl-CoA_hydra_C"/>
</dbReference>
<dbReference type="RefSeq" id="WP_381491877.1">
    <property type="nucleotide sequence ID" value="NZ_JBHTIK010000008.1"/>
</dbReference>
<accession>A0ABW3C721</accession>
<dbReference type="InterPro" id="IPR029045">
    <property type="entry name" value="ClpP/crotonase-like_dom_sf"/>
</dbReference>
<evidence type="ECO:0000256" key="1">
    <source>
        <dbReference type="ARBA" id="ARBA00005254"/>
    </source>
</evidence>
<protein>
    <submittedName>
        <fullName evidence="2">Enoyl-CoA hydratase/isomerase family protein</fullName>
    </submittedName>
</protein>
<keyword evidence="3" id="KW-1185">Reference proteome</keyword>
<dbReference type="InterPro" id="IPR001753">
    <property type="entry name" value="Enoyl-CoA_hydra/iso"/>
</dbReference>
<dbReference type="Gene3D" id="3.90.226.10">
    <property type="entry name" value="2-enoyl-CoA Hydratase, Chain A, domain 1"/>
    <property type="match status" value="1"/>
</dbReference>
<organism evidence="2 3">
    <name type="scientific">Sphingosinicella xenopeptidilytica</name>
    <dbReference type="NCBI Taxonomy" id="364098"/>
    <lineage>
        <taxon>Bacteria</taxon>
        <taxon>Pseudomonadati</taxon>
        <taxon>Pseudomonadota</taxon>
        <taxon>Alphaproteobacteria</taxon>
        <taxon>Sphingomonadales</taxon>
        <taxon>Sphingosinicellaceae</taxon>
        <taxon>Sphingosinicella</taxon>
    </lineage>
</organism>
<evidence type="ECO:0000313" key="2">
    <source>
        <dbReference type="EMBL" id="MFD0849394.1"/>
    </source>
</evidence>
<reference evidence="3" key="1">
    <citation type="journal article" date="2019" name="Int. J. Syst. Evol. Microbiol.">
        <title>The Global Catalogue of Microorganisms (GCM) 10K type strain sequencing project: providing services to taxonomists for standard genome sequencing and annotation.</title>
        <authorList>
            <consortium name="The Broad Institute Genomics Platform"/>
            <consortium name="The Broad Institute Genome Sequencing Center for Infectious Disease"/>
            <person name="Wu L."/>
            <person name="Ma J."/>
        </authorList>
    </citation>
    <scope>NUCLEOTIDE SEQUENCE [LARGE SCALE GENOMIC DNA]</scope>
    <source>
        <strain evidence="3">CCUG 52537</strain>
    </source>
</reference>
<gene>
    <name evidence="2" type="ORF">ACFQ00_13740</name>
</gene>
<dbReference type="EMBL" id="JBHTIK010000008">
    <property type="protein sequence ID" value="MFD0849394.1"/>
    <property type="molecule type" value="Genomic_DNA"/>
</dbReference>
<dbReference type="Proteomes" id="UP001597124">
    <property type="component" value="Unassembled WGS sequence"/>
</dbReference>
<evidence type="ECO:0000313" key="3">
    <source>
        <dbReference type="Proteomes" id="UP001597124"/>
    </source>
</evidence>
<comment type="similarity">
    <text evidence="1">Belongs to the enoyl-CoA hydratase/isomerase family.</text>
</comment>
<dbReference type="CDD" id="cd06558">
    <property type="entry name" value="crotonase-like"/>
    <property type="match status" value="1"/>
</dbReference>
<dbReference type="Gene3D" id="1.10.12.10">
    <property type="entry name" value="Lyase 2-enoyl-coa Hydratase, Chain A, domain 2"/>
    <property type="match status" value="1"/>
</dbReference>
<sequence>MNVNYDRYEYISVKRDGDILNITLDRPQQYNAIHHELHRELADIFYDVALDDNAAVVVLTGAGKAFCAGGDLKAMQRHAEDYGAPGHYLSSVDAKRIVYGLLDLEKPVIAKVNGHAIGLGATIALFSDITYMADHAVIADPHVSVGVVAGDGGAIIWPQLIGYSRAKEYLMTGDQITAPEAARMGLVNHVLPAAELDDAVRKMAQRLADGPRDAIRWTKVSVNIGLRQLAHSILDASMAYETVTLRSATHKEAIEAFAEGRQPVFQNL</sequence>